<dbReference type="RefSeq" id="WP_344643205.1">
    <property type="nucleotide sequence ID" value="NZ_BAAASS010000003.1"/>
</dbReference>
<dbReference type="EMBL" id="JBHSKL010000003">
    <property type="protein sequence ID" value="MFC5223665.1"/>
    <property type="molecule type" value="Genomic_DNA"/>
</dbReference>
<dbReference type="Proteomes" id="UP001596156">
    <property type="component" value="Unassembled WGS sequence"/>
</dbReference>
<accession>A0ABW0D3K1</accession>
<organism evidence="1 2">
    <name type="scientific">Streptomyces fimbriatus</name>
    <dbReference type="NCBI Taxonomy" id="68197"/>
    <lineage>
        <taxon>Bacteria</taxon>
        <taxon>Bacillati</taxon>
        <taxon>Actinomycetota</taxon>
        <taxon>Actinomycetes</taxon>
        <taxon>Kitasatosporales</taxon>
        <taxon>Streptomycetaceae</taxon>
        <taxon>Streptomyces</taxon>
    </lineage>
</organism>
<sequence>MSALLWLLVPLVTGVTASVWAWNTGRRSPGPPHHDTWEDLDRHQQLRAALGGR</sequence>
<comment type="caution">
    <text evidence="1">The sequence shown here is derived from an EMBL/GenBank/DDBJ whole genome shotgun (WGS) entry which is preliminary data.</text>
</comment>
<evidence type="ECO:0000313" key="1">
    <source>
        <dbReference type="EMBL" id="MFC5223665.1"/>
    </source>
</evidence>
<evidence type="ECO:0000313" key="2">
    <source>
        <dbReference type="Proteomes" id="UP001596156"/>
    </source>
</evidence>
<name>A0ABW0D3K1_STRFI</name>
<keyword evidence="2" id="KW-1185">Reference proteome</keyword>
<protein>
    <submittedName>
        <fullName evidence="1">Uncharacterized protein</fullName>
    </submittedName>
</protein>
<gene>
    <name evidence="1" type="ORF">ACFPN6_03410</name>
</gene>
<proteinExistence type="predicted"/>
<reference evidence="2" key="1">
    <citation type="journal article" date="2019" name="Int. J. Syst. Evol. Microbiol.">
        <title>The Global Catalogue of Microorganisms (GCM) 10K type strain sequencing project: providing services to taxonomists for standard genome sequencing and annotation.</title>
        <authorList>
            <consortium name="The Broad Institute Genomics Platform"/>
            <consortium name="The Broad Institute Genome Sequencing Center for Infectious Disease"/>
            <person name="Wu L."/>
            <person name="Ma J."/>
        </authorList>
    </citation>
    <scope>NUCLEOTIDE SEQUENCE [LARGE SCALE GENOMIC DNA]</scope>
    <source>
        <strain evidence="2">CCM 8479</strain>
    </source>
</reference>